<evidence type="ECO:0000313" key="9">
    <source>
        <dbReference type="EnsemblPlants" id="KEH29071"/>
    </source>
</evidence>
<keyword evidence="5" id="KW-0539">Nucleus</keyword>
<dbReference type="PROSITE" id="PS50110">
    <property type="entry name" value="RESPONSE_REGULATORY"/>
    <property type="match status" value="1"/>
</dbReference>
<dbReference type="AlphaFoldDB" id="A0A072UHY9"/>
<evidence type="ECO:0000256" key="4">
    <source>
        <dbReference type="ARBA" id="ARBA00023163"/>
    </source>
</evidence>
<dbReference type="InterPro" id="IPR011006">
    <property type="entry name" value="CheY-like_superfamily"/>
</dbReference>
<evidence type="ECO:0000256" key="3">
    <source>
        <dbReference type="ARBA" id="ARBA00023015"/>
    </source>
</evidence>
<keyword evidence="2" id="KW-0902">Two-component regulatory system</keyword>
<sequence>MARFVDNPSFPAGLRVIAIDHDIIVLNTIEDMCNRYHYQVTKCNSASDALYLLERKDCYDVMLIDAHMPNMDVYDFVQNATLQLNIPVIMMAVDSTKSSIMKSIEYGACTYWTKPLAEEEVKIMWQHVVRNGSTENKEYEIVGSLVVQECRKRGREDANASKETLAKKTSLSWSPELHQQFLCAVNQLGLDKARPKMILKIMDVPGLRVGHVASHLQKYRIHLKRSADETKRGRTKSKWSDSFQAEWIDKVHSYDFQTKSIDQDRNDNLIQTELADQDRNDDFLAEWIDCGTGSYLHNLMA</sequence>
<dbReference type="FunFam" id="1.10.10.60:FF:000007">
    <property type="entry name" value="Two-component response regulator"/>
    <property type="match status" value="1"/>
</dbReference>
<evidence type="ECO:0000256" key="5">
    <source>
        <dbReference type="ARBA" id="ARBA00023242"/>
    </source>
</evidence>
<dbReference type="GO" id="GO:0005634">
    <property type="term" value="C:nucleus"/>
    <property type="evidence" value="ECO:0007669"/>
    <property type="project" value="UniProtKB-SubCell"/>
</dbReference>
<dbReference type="SMART" id="SM00448">
    <property type="entry name" value="REC"/>
    <property type="match status" value="1"/>
</dbReference>
<keyword evidence="3" id="KW-0805">Transcription regulation</keyword>
<evidence type="ECO:0000256" key="1">
    <source>
        <dbReference type="ARBA" id="ARBA00004123"/>
    </source>
</evidence>
<dbReference type="GO" id="GO:0009736">
    <property type="term" value="P:cytokinin-activated signaling pathway"/>
    <property type="evidence" value="ECO:0007669"/>
    <property type="project" value="InterPro"/>
</dbReference>
<dbReference type="Pfam" id="PF00249">
    <property type="entry name" value="Myb_DNA-binding"/>
    <property type="match status" value="1"/>
</dbReference>
<reference evidence="9" key="3">
    <citation type="submission" date="2015-04" db="UniProtKB">
        <authorList>
            <consortium name="EnsemblPlants"/>
        </authorList>
    </citation>
    <scope>IDENTIFICATION</scope>
    <source>
        <strain evidence="9">cv. Jemalong A17</strain>
    </source>
</reference>
<dbReference type="PANTHER" id="PTHR43874:SF206">
    <property type="entry name" value="RESPONSE REGULATOR RECEIVER DOMAIN PROTEIN"/>
    <property type="match status" value="1"/>
</dbReference>
<dbReference type="InterPro" id="IPR001005">
    <property type="entry name" value="SANT/Myb"/>
</dbReference>
<feature type="modified residue" description="4-aspartylphosphate" evidence="6">
    <location>
        <position position="65"/>
    </location>
</feature>
<dbReference type="HOGENOM" id="CLU_061273_0_0_1"/>
<dbReference type="Pfam" id="PF00072">
    <property type="entry name" value="Response_reg"/>
    <property type="match status" value="1"/>
</dbReference>
<dbReference type="Gene3D" id="1.10.10.60">
    <property type="entry name" value="Homeodomain-like"/>
    <property type="match status" value="1"/>
</dbReference>
<dbReference type="EnsemblPlants" id="KEH29071">
    <property type="protein sequence ID" value="KEH29071"/>
    <property type="gene ID" value="MTR_4g021855"/>
</dbReference>
<feature type="domain" description="Response regulatory" evidence="7">
    <location>
        <begin position="15"/>
        <end position="129"/>
    </location>
</feature>
<evidence type="ECO:0000313" key="8">
    <source>
        <dbReference type="EMBL" id="KEH29071.1"/>
    </source>
</evidence>
<protein>
    <submittedName>
        <fullName evidence="8">Response regulator receiver domain protein</fullName>
    </submittedName>
</protein>
<dbReference type="SUPFAM" id="SSF46689">
    <property type="entry name" value="Homeodomain-like"/>
    <property type="match status" value="1"/>
</dbReference>
<dbReference type="InterPro" id="IPR045279">
    <property type="entry name" value="ARR-like"/>
</dbReference>
<dbReference type="Gene3D" id="3.40.50.2300">
    <property type="match status" value="1"/>
</dbReference>
<dbReference type="InterPro" id="IPR001789">
    <property type="entry name" value="Sig_transdc_resp-reg_receiver"/>
</dbReference>
<evidence type="ECO:0000256" key="6">
    <source>
        <dbReference type="PROSITE-ProRule" id="PRU00169"/>
    </source>
</evidence>
<dbReference type="GO" id="GO:0003677">
    <property type="term" value="F:DNA binding"/>
    <property type="evidence" value="ECO:0007669"/>
    <property type="project" value="InterPro"/>
</dbReference>
<dbReference type="EMBL" id="CM001220">
    <property type="protein sequence ID" value="KEH29071.1"/>
    <property type="molecule type" value="Genomic_DNA"/>
</dbReference>
<reference evidence="8 10" key="1">
    <citation type="journal article" date="2011" name="Nature">
        <title>The Medicago genome provides insight into the evolution of rhizobial symbioses.</title>
        <authorList>
            <person name="Young N.D."/>
            <person name="Debelle F."/>
            <person name="Oldroyd G.E."/>
            <person name="Geurts R."/>
            <person name="Cannon S.B."/>
            <person name="Udvardi M.K."/>
            <person name="Benedito V.A."/>
            <person name="Mayer K.F."/>
            <person name="Gouzy J."/>
            <person name="Schoof H."/>
            <person name="Van de Peer Y."/>
            <person name="Proost S."/>
            <person name="Cook D.R."/>
            <person name="Meyers B.C."/>
            <person name="Spannagl M."/>
            <person name="Cheung F."/>
            <person name="De Mita S."/>
            <person name="Krishnakumar V."/>
            <person name="Gundlach H."/>
            <person name="Zhou S."/>
            <person name="Mudge J."/>
            <person name="Bharti A.K."/>
            <person name="Murray J.D."/>
            <person name="Naoumkina M.A."/>
            <person name="Rosen B."/>
            <person name="Silverstein K.A."/>
            <person name="Tang H."/>
            <person name="Rombauts S."/>
            <person name="Zhao P.X."/>
            <person name="Zhou P."/>
            <person name="Barbe V."/>
            <person name="Bardou P."/>
            <person name="Bechner M."/>
            <person name="Bellec A."/>
            <person name="Berger A."/>
            <person name="Berges H."/>
            <person name="Bidwell S."/>
            <person name="Bisseling T."/>
            <person name="Choisne N."/>
            <person name="Couloux A."/>
            <person name="Denny R."/>
            <person name="Deshpande S."/>
            <person name="Dai X."/>
            <person name="Doyle J.J."/>
            <person name="Dudez A.M."/>
            <person name="Farmer A.D."/>
            <person name="Fouteau S."/>
            <person name="Franken C."/>
            <person name="Gibelin C."/>
            <person name="Gish J."/>
            <person name="Goldstein S."/>
            <person name="Gonzalez A.J."/>
            <person name="Green P.J."/>
            <person name="Hallab A."/>
            <person name="Hartog M."/>
            <person name="Hua A."/>
            <person name="Humphray S.J."/>
            <person name="Jeong D.H."/>
            <person name="Jing Y."/>
            <person name="Jocker A."/>
            <person name="Kenton S.M."/>
            <person name="Kim D.J."/>
            <person name="Klee K."/>
            <person name="Lai H."/>
            <person name="Lang C."/>
            <person name="Lin S."/>
            <person name="Macmil S.L."/>
            <person name="Magdelenat G."/>
            <person name="Matthews L."/>
            <person name="McCorrison J."/>
            <person name="Monaghan E.L."/>
            <person name="Mun J.H."/>
            <person name="Najar F.Z."/>
            <person name="Nicholson C."/>
            <person name="Noirot C."/>
            <person name="O'Bleness M."/>
            <person name="Paule C.R."/>
            <person name="Poulain J."/>
            <person name="Prion F."/>
            <person name="Qin B."/>
            <person name="Qu C."/>
            <person name="Retzel E.F."/>
            <person name="Riddle C."/>
            <person name="Sallet E."/>
            <person name="Samain S."/>
            <person name="Samson N."/>
            <person name="Sanders I."/>
            <person name="Saurat O."/>
            <person name="Scarpelli C."/>
            <person name="Schiex T."/>
            <person name="Segurens B."/>
            <person name="Severin A.J."/>
            <person name="Sherrier D.J."/>
            <person name="Shi R."/>
            <person name="Sims S."/>
            <person name="Singer S.R."/>
            <person name="Sinharoy S."/>
            <person name="Sterck L."/>
            <person name="Viollet A."/>
            <person name="Wang B.B."/>
            <person name="Wang K."/>
            <person name="Wang M."/>
            <person name="Wang X."/>
            <person name="Warfsmann J."/>
            <person name="Weissenbach J."/>
            <person name="White D.D."/>
            <person name="White J.D."/>
            <person name="Wiley G.B."/>
            <person name="Wincker P."/>
            <person name="Xing Y."/>
            <person name="Yang L."/>
            <person name="Yao Z."/>
            <person name="Ying F."/>
            <person name="Zhai J."/>
            <person name="Zhou L."/>
            <person name="Zuber A."/>
            <person name="Denarie J."/>
            <person name="Dixon R.A."/>
            <person name="May G.D."/>
            <person name="Schwartz D.C."/>
            <person name="Rogers J."/>
            <person name="Quetier F."/>
            <person name="Town C.D."/>
            <person name="Roe B.A."/>
        </authorList>
    </citation>
    <scope>NUCLEOTIDE SEQUENCE [LARGE SCALE GENOMIC DNA]</scope>
    <source>
        <strain evidence="8">A17</strain>
        <strain evidence="9 10">cv. Jemalong A17</strain>
    </source>
</reference>
<name>A0A072UHY9_MEDTR</name>
<dbReference type="CDD" id="cd17584">
    <property type="entry name" value="REC_typeB_ARR-like"/>
    <property type="match status" value="1"/>
</dbReference>
<evidence type="ECO:0000256" key="2">
    <source>
        <dbReference type="ARBA" id="ARBA00023012"/>
    </source>
</evidence>
<dbReference type="InterPro" id="IPR006447">
    <property type="entry name" value="Myb_dom_plants"/>
</dbReference>
<dbReference type="InterPro" id="IPR009057">
    <property type="entry name" value="Homeodomain-like_sf"/>
</dbReference>
<keyword evidence="6" id="KW-0597">Phosphoprotein</keyword>
<dbReference type="GO" id="GO:0000160">
    <property type="term" value="P:phosphorelay signal transduction system"/>
    <property type="evidence" value="ECO:0007669"/>
    <property type="project" value="UniProtKB-KW"/>
</dbReference>
<proteinExistence type="predicted"/>
<evidence type="ECO:0000313" key="10">
    <source>
        <dbReference type="Proteomes" id="UP000002051"/>
    </source>
</evidence>
<keyword evidence="10" id="KW-1185">Reference proteome</keyword>
<comment type="subcellular location">
    <subcellularLocation>
        <location evidence="1">Nucleus</location>
    </subcellularLocation>
</comment>
<dbReference type="SUPFAM" id="SSF52172">
    <property type="entry name" value="CheY-like"/>
    <property type="match status" value="1"/>
</dbReference>
<accession>A0A072UHY9</accession>
<gene>
    <name evidence="8" type="ordered locus">MTR_4g021855</name>
</gene>
<organism evidence="8 10">
    <name type="scientific">Medicago truncatula</name>
    <name type="common">Barrel medic</name>
    <name type="synonym">Medicago tribuloides</name>
    <dbReference type="NCBI Taxonomy" id="3880"/>
    <lineage>
        <taxon>Eukaryota</taxon>
        <taxon>Viridiplantae</taxon>
        <taxon>Streptophyta</taxon>
        <taxon>Embryophyta</taxon>
        <taxon>Tracheophyta</taxon>
        <taxon>Spermatophyta</taxon>
        <taxon>Magnoliopsida</taxon>
        <taxon>eudicotyledons</taxon>
        <taxon>Gunneridae</taxon>
        <taxon>Pentapetalae</taxon>
        <taxon>rosids</taxon>
        <taxon>fabids</taxon>
        <taxon>Fabales</taxon>
        <taxon>Fabaceae</taxon>
        <taxon>Papilionoideae</taxon>
        <taxon>50 kb inversion clade</taxon>
        <taxon>NPAAA clade</taxon>
        <taxon>Hologalegina</taxon>
        <taxon>IRL clade</taxon>
        <taxon>Trifolieae</taxon>
        <taxon>Medicago</taxon>
    </lineage>
</organism>
<dbReference type="Proteomes" id="UP000002051">
    <property type="component" value="Chromosome 4"/>
</dbReference>
<keyword evidence="4" id="KW-0804">Transcription</keyword>
<reference evidence="8 10" key="2">
    <citation type="journal article" date="2014" name="BMC Genomics">
        <title>An improved genome release (version Mt4.0) for the model legume Medicago truncatula.</title>
        <authorList>
            <person name="Tang H."/>
            <person name="Krishnakumar V."/>
            <person name="Bidwell S."/>
            <person name="Rosen B."/>
            <person name="Chan A."/>
            <person name="Zhou S."/>
            <person name="Gentzbittel L."/>
            <person name="Childs K.L."/>
            <person name="Yandell M."/>
            <person name="Gundlach H."/>
            <person name="Mayer K.F."/>
            <person name="Schwartz D.C."/>
            <person name="Town C.D."/>
        </authorList>
    </citation>
    <scope>GENOME REANNOTATION</scope>
    <source>
        <strain evidence="8">A17</strain>
        <strain evidence="9 10">cv. Jemalong A17</strain>
    </source>
</reference>
<evidence type="ECO:0000259" key="7">
    <source>
        <dbReference type="PROSITE" id="PS50110"/>
    </source>
</evidence>
<dbReference type="PANTHER" id="PTHR43874">
    <property type="entry name" value="TWO-COMPONENT RESPONSE REGULATOR"/>
    <property type="match status" value="1"/>
</dbReference>
<dbReference type="NCBIfam" id="TIGR01557">
    <property type="entry name" value="myb_SHAQKYF"/>
    <property type="match status" value="1"/>
</dbReference>